<organism evidence="3 4">
    <name type="scientific">Tagetes erecta</name>
    <name type="common">African marigold</name>
    <dbReference type="NCBI Taxonomy" id="13708"/>
    <lineage>
        <taxon>Eukaryota</taxon>
        <taxon>Viridiplantae</taxon>
        <taxon>Streptophyta</taxon>
        <taxon>Embryophyta</taxon>
        <taxon>Tracheophyta</taxon>
        <taxon>Spermatophyta</taxon>
        <taxon>Magnoliopsida</taxon>
        <taxon>eudicotyledons</taxon>
        <taxon>Gunneridae</taxon>
        <taxon>Pentapetalae</taxon>
        <taxon>asterids</taxon>
        <taxon>campanulids</taxon>
        <taxon>Asterales</taxon>
        <taxon>Asteraceae</taxon>
        <taxon>Asteroideae</taxon>
        <taxon>Heliantheae alliance</taxon>
        <taxon>Tageteae</taxon>
        <taxon>Tagetes</taxon>
    </lineage>
</organism>
<sequence length="391" mass="44579">MGEATPNPNTSQDVVEPILKTTNPLTGTMGEATPNPNTSQDVVEPMTFASKLKEGGKINFRRLESENLVDEADVVLPREAVINMKQRFANTLVGPSGTQKGEDEESVEDSGAGAHQMDTFIKEDSKNRMDESEGASTPGDARSVYVDSETEARADLLRKELDDIQIMLDKDPNDCGLREKERACSLEGEVRSCMILMKGLEEFRMTSGLAASVEKSTVFFCQKIGDGKNTFIWSDNWCEYSPLSSFITKRDIYRAGFSTSDKVDELVNDRNWRWPAAWYDLFPVLINIHVPVICNNRRDVSVWHDIYGVEHKFSIHNVWETIRYRSTKVDWYNIVWFTHCIPRHAFHVWLVCRKKLNTQDKMRTWDMNMRFGKKSDNSPTWGILKGCGIIL</sequence>
<evidence type="ECO:0000259" key="2">
    <source>
        <dbReference type="Pfam" id="PF13966"/>
    </source>
</evidence>
<protein>
    <recommendedName>
        <fullName evidence="2">Reverse transcriptase zinc-binding domain-containing protein</fullName>
    </recommendedName>
</protein>
<evidence type="ECO:0000313" key="4">
    <source>
        <dbReference type="Proteomes" id="UP001229421"/>
    </source>
</evidence>
<reference evidence="3" key="1">
    <citation type="journal article" date="2023" name="bioRxiv">
        <title>Improved chromosome-level genome assembly for marigold (Tagetes erecta).</title>
        <authorList>
            <person name="Jiang F."/>
            <person name="Yuan L."/>
            <person name="Wang S."/>
            <person name="Wang H."/>
            <person name="Xu D."/>
            <person name="Wang A."/>
            <person name="Fan W."/>
        </authorList>
    </citation>
    <scope>NUCLEOTIDE SEQUENCE</scope>
    <source>
        <strain evidence="3">WSJ</strain>
        <tissue evidence="3">Leaf</tissue>
    </source>
</reference>
<feature type="region of interest" description="Disordered" evidence="1">
    <location>
        <begin position="92"/>
        <end position="146"/>
    </location>
</feature>
<comment type="caution">
    <text evidence="3">The sequence shown here is derived from an EMBL/GenBank/DDBJ whole genome shotgun (WGS) entry which is preliminary data.</text>
</comment>
<keyword evidence="4" id="KW-1185">Reference proteome</keyword>
<dbReference type="Proteomes" id="UP001229421">
    <property type="component" value="Unassembled WGS sequence"/>
</dbReference>
<dbReference type="InterPro" id="IPR026960">
    <property type="entry name" value="RVT-Znf"/>
</dbReference>
<proteinExistence type="predicted"/>
<evidence type="ECO:0000313" key="3">
    <source>
        <dbReference type="EMBL" id="KAK1408252.1"/>
    </source>
</evidence>
<dbReference type="Pfam" id="PF13966">
    <property type="entry name" value="zf-RVT"/>
    <property type="match status" value="1"/>
</dbReference>
<name>A0AAD8JT77_TARER</name>
<accession>A0AAD8JT77</accession>
<dbReference type="AlphaFoldDB" id="A0AAD8JT77"/>
<feature type="domain" description="Reverse transcriptase zinc-binding" evidence="2">
    <location>
        <begin position="313"/>
        <end position="369"/>
    </location>
</feature>
<feature type="region of interest" description="Disordered" evidence="1">
    <location>
        <begin position="22"/>
        <end position="42"/>
    </location>
</feature>
<evidence type="ECO:0000256" key="1">
    <source>
        <dbReference type="SAM" id="MobiDB-lite"/>
    </source>
</evidence>
<gene>
    <name evidence="3" type="ORF">QVD17_39888</name>
</gene>
<dbReference type="EMBL" id="JAUHHV010000011">
    <property type="protein sequence ID" value="KAK1408252.1"/>
    <property type="molecule type" value="Genomic_DNA"/>
</dbReference>
<feature type="compositionally biased region" description="Basic and acidic residues" evidence="1">
    <location>
        <begin position="120"/>
        <end position="131"/>
    </location>
</feature>